<dbReference type="EMBL" id="JAMLDY010000008">
    <property type="protein sequence ID" value="MCP3734815.1"/>
    <property type="molecule type" value="Genomic_DNA"/>
</dbReference>
<organism evidence="3 4">
    <name type="scientific">Sphingomonas liriopis</name>
    <dbReference type="NCBI Taxonomy" id="2949094"/>
    <lineage>
        <taxon>Bacteria</taxon>
        <taxon>Pseudomonadati</taxon>
        <taxon>Pseudomonadota</taxon>
        <taxon>Alphaproteobacteria</taxon>
        <taxon>Sphingomonadales</taxon>
        <taxon>Sphingomonadaceae</taxon>
        <taxon>Sphingomonas</taxon>
    </lineage>
</organism>
<protein>
    <submittedName>
        <fullName evidence="3">Type II toxin-antitoxin system RelE/ParE family toxin</fullName>
    </submittedName>
</protein>
<dbReference type="InterPro" id="IPR051803">
    <property type="entry name" value="TA_system_RelE-like_toxin"/>
</dbReference>
<dbReference type="PANTHER" id="PTHR33755:SF6">
    <property type="entry name" value="PLASMID STABILIZATION SYSTEM PROTEIN"/>
    <property type="match status" value="1"/>
</dbReference>
<dbReference type="RefSeq" id="WP_254288835.1">
    <property type="nucleotide sequence ID" value="NZ_JAMLDY010000008.1"/>
</dbReference>
<name>A0A9X2KQB5_9SPHN</name>
<dbReference type="Pfam" id="PF05016">
    <property type="entry name" value="ParE_toxin"/>
    <property type="match status" value="1"/>
</dbReference>
<evidence type="ECO:0000256" key="2">
    <source>
        <dbReference type="ARBA" id="ARBA00022649"/>
    </source>
</evidence>
<dbReference type="PANTHER" id="PTHR33755">
    <property type="entry name" value="TOXIN PARE1-RELATED"/>
    <property type="match status" value="1"/>
</dbReference>
<evidence type="ECO:0000313" key="4">
    <source>
        <dbReference type="Proteomes" id="UP001139486"/>
    </source>
</evidence>
<accession>A0A9X2KQB5</accession>
<reference evidence="3" key="1">
    <citation type="submission" date="2022-05" db="EMBL/GenBank/DDBJ databases">
        <title>Sphingomonas sp. strain RP10 Genome sequencing and assembly.</title>
        <authorList>
            <person name="Kim I."/>
        </authorList>
    </citation>
    <scope>NUCLEOTIDE SEQUENCE</scope>
    <source>
        <strain evidence="3">RP10</strain>
    </source>
</reference>
<dbReference type="Gene3D" id="3.30.2310.20">
    <property type="entry name" value="RelE-like"/>
    <property type="match status" value="1"/>
</dbReference>
<sequence>MNVSFTPQARDDLIAIRDWIARDDERAADRVVSRIVQTAMMFGSFPMLGRTGQVTGTREFSVVGLPYLIVYALASETEIDVLTVLHTRRRYPPVA</sequence>
<comment type="similarity">
    <text evidence="1">Belongs to the RelE toxin family.</text>
</comment>
<dbReference type="Proteomes" id="UP001139486">
    <property type="component" value="Unassembled WGS sequence"/>
</dbReference>
<evidence type="ECO:0000313" key="3">
    <source>
        <dbReference type="EMBL" id="MCP3734815.1"/>
    </source>
</evidence>
<keyword evidence="2" id="KW-1277">Toxin-antitoxin system</keyword>
<gene>
    <name evidence="3" type="ORF">M9979_08020</name>
</gene>
<keyword evidence="4" id="KW-1185">Reference proteome</keyword>
<dbReference type="InterPro" id="IPR007712">
    <property type="entry name" value="RelE/ParE_toxin"/>
</dbReference>
<dbReference type="AlphaFoldDB" id="A0A9X2KQB5"/>
<dbReference type="InterPro" id="IPR035093">
    <property type="entry name" value="RelE/ParE_toxin_dom_sf"/>
</dbReference>
<evidence type="ECO:0000256" key="1">
    <source>
        <dbReference type="ARBA" id="ARBA00006226"/>
    </source>
</evidence>
<comment type="caution">
    <text evidence="3">The sequence shown here is derived from an EMBL/GenBank/DDBJ whole genome shotgun (WGS) entry which is preliminary data.</text>
</comment>
<proteinExistence type="inferred from homology"/>